<evidence type="ECO:0000259" key="17">
    <source>
        <dbReference type="PROSITE" id="PS51059"/>
    </source>
</evidence>
<evidence type="ECO:0000259" key="18">
    <source>
        <dbReference type="PROSITE" id="PS51060"/>
    </source>
</evidence>
<dbReference type="GO" id="GO:0003950">
    <property type="term" value="F:NAD+ poly-ADP-ribosyltransferase activity"/>
    <property type="evidence" value="ECO:0007669"/>
    <property type="project" value="UniProtKB-UniRule"/>
</dbReference>
<evidence type="ECO:0000313" key="20">
    <source>
        <dbReference type="EMBL" id="ORY32440.1"/>
    </source>
</evidence>
<keyword evidence="4" id="KW-0548">Nucleotidyltransferase</keyword>
<feature type="compositionally biased region" description="Basic and acidic residues" evidence="16">
    <location>
        <begin position="88"/>
        <end position="97"/>
    </location>
</feature>
<feature type="domain" description="WGR" evidence="19">
    <location>
        <begin position="137"/>
        <end position="233"/>
    </location>
</feature>
<evidence type="ECO:0000256" key="12">
    <source>
        <dbReference type="ARBA" id="ARBA00023242"/>
    </source>
</evidence>
<dbReference type="Proteomes" id="UP000193642">
    <property type="component" value="Unassembled WGS sequence"/>
</dbReference>
<dbReference type="EC" id="2.4.2.-" evidence="15"/>
<feature type="domain" description="PARP catalytic" evidence="17">
    <location>
        <begin position="390"/>
        <end position="615"/>
    </location>
</feature>
<dbReference type="FunFam" id="1.20.142.10:FF:000001">
    <property type="entry name" value="Poly [ADP-ribose] polymerase"/>
    <property type="match status" value="1"/>
</dbReference>
<keyword evidence="8" id="KW-0863">Zinc-finger</keyword>
<dbReference type="CDD" id="cd07997">
    <property type="entry name" value="WGR_PARP"/>
    <property type="match status" value="1"/>
</dbReference>
<keyword evidence="9" id="KW-0862">Zinc</keyword>
<dbReference type="PANTHER" id="PTHR10459:SF60">
    <property type="entry name" value="POLY [ADP-RIBOSE] POLYMERASE 2"/>
    <property type="match status" value="1"/>
</dbReference>
<comment type="subcellular location">
    <subcellularLocation>
        <location evidence="1">Nucleus</location>
    </subcellularLocation>
</comment>
<keyword evidence="6" id="KW-0677">Repeat</keyword>
<keyword evidence="21" id="KW-1185">Reference proteome</keyword>
<keyword evidence="7" id="KW-0013">ADP-ribosylation</keyword>
<dbReference type="STRING" id="329046.A0A1Y2BD24"/>
<dbReference type="FunFam" id="2.20.140.10:FF:000001">
    <property type="entry name" value="Poly [ADP-ribose] polymerase"/>
    <property type="match status" value="1"/>
</dbReference>
<evidence type="ECO:0000256" key="4">
    <source>
        <dbReference type="ARBA" id="ARBA00022695"/>
    </source>
</evidence>
<dbReference type="CDD" id="cd01437">
    <property type="entry name" value="parp_like"/>
    <property type="match status" value="1"/>
</dbReference>
<protein>
    <recommendedName>
        <fullName evidence="15">Poly [ADP-ribose] polymerase</fullName>
        <shortName evidence="15">PARP</shortName>
        <ecNumber evidence="15">2.4.2.-</ecNumber>
    </recommendedName>
</protein>
<dbReference type="PROSITE" id="PS51060">
    <property type="entry name" value="PARP_ALPHA_HD"/>
    <property type="match status" value="1"/>
</dbReference>
<evidence type="ECO:0000256" key="6">
    <source>
        <dbReference type="ARBA" id="ARBA00022737"/>
    </source>
</evidence>
<sequence>MPPKRKAAPTRDASPTPAPAPPTTTRTTRRSAAASAAQAQAQAPVQAQAPAATAAAVSPSPPKKSRRAPPKSSKKKDEPTADQDDKEEDKVDDKKEDKEEEEEKEEEEKEEEQLIVKAIKKGKAPVDSGAPGSITSSYHVLEKDGIVYDALLNQTNINANNNKFYVIQVLKHDSQNTYIAWNRWGRVGAGGQTASPAFNNPDDAIHAFEKKFLDKTKNHWDNRSNFVKHSGKYHLLERDWGDDDTEEALAGVESSKEEPIKYPDSKLDPAVQDLVKLIFNLEVMEREMTEIGYDAKKMPLGKLTKKTIQEGYLELKKISEELSKPRPNSTILAELSSAFYSIIPHNFGMRTPESINTAPKLNAKLRMVEALGDIQITTTLLSSKLDRTVNPVDGKFSSLNIGMTRIDKSSDVFELVERYTKNTHGHTHSSYKLAVEEVFELEKSDQFDEFGKSLHNHKLLWHGSRLSNFVGILSQGLRIAPPEAPVTGYMFGKGVYFADMVSKSANYCFTSPSNNTGLLLLCEVALGDENELYQSSYHADEEMRKNKKHSTWGKGRTKPDPSGSVTLPNGVVVPCGKGVRESNPNCALEYNEFICYDLKQVRLKYLVKMRFDYGR</sequence>
<dbReference type="AlphaFoldDB" id="A0A1Y2BD24"/>
<keyword evidence="5" id="KW-0479">Metal-binding</keyword>
<comment type="similarity">
    <text evidence="13">Belongs to the ARTD/PARP family.</text>
</comment>
<evidence type="ECO:0000256" key="11">
    <source>
        <dbReference type="ARBA" id="ARBA00023125"/>
    </source>
</evidence>
<dbReference type="GO" id="GO:0016779">
    <property type="term" value="F:nucleotidyltransferase activity"/>
    <property type="evidence" value="ECO:0007669"/>
    <property type="project" value="UniProtKB-KW"/>
</dbReference>
<dbReference type="Pfam" id="PF00644">
    <property type="entry name" value="PARP"/>
    <property type="match status" value="1"/>
</dbReference>
<feature type="region of interest" description="Disordered" evidence="16">
    <location>
        <begin position="537"/>
        <end position="564"/>
    </location>
</feature>
<dbReference type="Gene3D" id="1.20.142.10">
    <property type="entry name" value="Poly(ADP-ribose) polymerase, regulatory domain"/>
    <property type="match status" value="1"/>
</dbReference>
<evidence type="ECO:0000256" key="8">
    <source>
        <dbReference type="ARBA" id="ARBA00022771"/>
    </source>
</evidence>
<dbReference type="Pfam" id="PF05406">
    <property type="entry name" value="WGR"/>
    <property type="match status" value="1"/>
</dbReference>
<keyword evidence="11" id="KW-0238">DNA-binding</keyword>
<dbReference type="PANTHER" id="PTHR10459">
    <property type="entry name" value="DNA LIGASE"/>
    <property type="match status" value="1"/>
</dbReference>
<dbReference type="PROSITE" id="PS51059">
    <property type="entry name" value="PARP_CATALYTIC"/>
    <property type="match status" value="1"/>
</dbReference>
<dbReference type="InterPro" id="IPR050800">
    <property type="entry name" value="ARTD/PARP"/>
</dbReference>
<dbReference type="InterPro" id="IPR012317">
    <property type="entry name" value="Poly(ADP-ribose)pol_cat_dom"/>
</dbReference>
<dbReference type="GO" id="GO:0006302">
    <property type="term" value="P:double-strand break repair"/>
    <property type="evidence" value="ECO:0007669"/>
    <property type="project" value="TreeGrafter"/>
</dbReference>
<dbReference type="GO" id="GO:0008270">
    <property type="term" value="F:zinc ion binding"/>
    <property type="evidence" value="ECO:0007669"/>
    <property type="project" value="UniProtKB-KW"/>
</dbReference>
<evidence type="ECO:0000259" key="19">
    <source>
        <dbReference type="PROSITE" id="PS51977"/>
    </source>
</evidence>
<dbReference type="GO" id="GO:0003677">
    <property type="term" value="F:DNA binding"/>
    <property type="evidence" value="ECO:0007669"/>
    <property type="project" value="UniProtKB-KW"/>
</dbReference>
<evidence type="ECO:0000256" key="14">
    <source>
        <dbReference type="ARBA" id="ARBA00033987"/>
    </source>
</evidence>
<dbReference type="GO" id="GO:0005730">
    <property type="term" value="C:nucleolus"/>
    <property type="evidence" value="ECO:0007669"/>
    <property type="project" value="TreeGrafter"/>
</dbReference>
<feature type="domain" description="PARP alpha-helical" evidence="18">
    <location>
        <begin position="264"/>
        <end position="382"/>
    </location>
</feature>
<accession>A0A1Y2BD24</accession>
<feature type="compositionally biased region" description="Low complexity" evidence="16">
    <location>
        <begin position="23"/>
        <end position="58"/>
    </location>
</feature>
<dbReference type="SMART" id="SM00773">
    <property type="entry name" value="WGR"/>
    <property type="match status" value="1"/>
</dbReference>
<proteinExistence type="inferred from homology"/>
<evidence type="ECO:0000256" key="5">
    <source>
        <dbReference type="ARBA" id="ARBA00022723"/>
    </source>
</evidence>
<feature type="compositionally biased region" description="Acidic residues" evidence="16">
    <location>
        <begin position="98"/>
        <end position="113"/>
    </location>
</feature>
<dbReference type="GO" id="GO:0070212">
    <property type="term" value="P:protein poly-ADP-ribosylation"/>
    <property type="evidence" value="ECO:0007669"/>
    <property type="project" value="TreeGrafter"/>
</dbReference>
<evidence type="ECO:0000256" key="2">
    <source>
        <dbReference type="ARBA" id="ARBA00022676"/>
    </source>
</evidence>
<dbReference type="SUPFAM" id="SSF47587">
    <property type="entry name" value="Domain of poly(ADP-ribose) polymerase"/>
    <property type="match status" value="1"/>
</dbReference>
<dbReference type="InterPro" id="IPR008893">
    <property type="entry name" value="WGR_domain"/>
</dbReference>
<keyword evidence="12" id="KW-0539">Nucleus</keyword>
<dbReference type="PROSITE" id="PS51977">
    <property type="entry name" value="WGR"/>
    <property type="match status" value="1"/>
</dbReference>
<dbReference type="Gene3D" id="2.20.140.10">
    <property type="entry name" value="WGR domain"/>
    <property type="match status" value="1"/>
</dbReference>
<keyword evidence="2 15" id="KW-0328">Glycosyltransferase</keyword>
<evidence type="ECO:0000256" key="16">
    <source>
        <dbReference type="SAM" id="MobiDB-lite"/>
    </source>
</evidence>
<feature type="compositionally biased region" description="Basic residues" evidence="16">
    <location>
        <begin position="63"/>
        <end position="74"/>
    </location>
</feature>
<name>A0A1Y2BD24_9FUNG</name>
<evidence type="ECO:0000313" key="21">
    <source>
        <dbReference type="Proteomes" id="UP000193642"/>
    </source>
</evidence>
<keyword evidence="10 15" id="KW-0520">NAD</keyword>
<comment type="caution">
    <text evidence="20">The sequence shown here is derived from an EMBL/GenBank/DDBJ whole genome shotgun (WGS) entry which is preliminary data.</text>
</comment>
<evidence type="ECO:0000256" key="1">
    <source>
        <dbReference type="ARBA" id="ARBA00004123"/>
    </source>
</evidence>
<feature type="region of interest" description="Disordered" evidence="16">
    <location>
        <begin position="1"/>
        <end position="113"/>
    </location>
</feature>
<evidence type="ECO:0000256" key="13">
    <source>
        <dbReference type="ARBA" id="ARBA00024347"/>
    </source>
</evidence>
<dbReference type="InterPro" id="IPR004102">
    <property type="entry name" value="Poly(ADP-ribose)pol_reg_dom"/>
</dbReference>
<dbReference type="Pfam" id="PF02877">
    <property type="entry name" value="PARP_reg"/>
    <property type="match status" value="1"/>
</dbReference>
<dbReference type="Gene3D" id="3.90.228.10">
    <property type="match status" value="1"/>
</dbReference>
<keyword evidence="3 15" id="KW-0808">Transferase</keyword>
<comment type="catalytic activity">
    <reaction evidence="14">
        <text>NAD(+) + (ADP-D-ribosyl)n-acceptor = nicotinamide + (ADP-D-ribosyl)n+1-acceptor + H(+).</text>
        <dbReference type="EC" id="2.4.2.30"/>
    </reaction>
</comment>
<evidence type="ECO:0000256" key="3">
    <source>
        <dbReference type="ARBA" id="ARBA00022679"/>
    </source>
</evidence>
<gene>
    <name evidence="20" type="ORF">BCR33DRAFT_702837</name>
</gene>
<dbReference type="OrthoDB" id="2017365at2759"/>
<evidence type="ECO:0000256" key="10">
    <source>
        <dbReference type="ARBA" id="ARBA00023027"/>
    </source>
</evidence>
<dbReference type="SUPFAM" id="SSF142921">
    <property type="entry name" value="WGR domain-like"/>
    <property type="match status" value="1"/>
</dbReference>
<dbReference type="InterPro" id="IPR036616">
    <property type="entry name" value="Poly(ADP-ribose)pol_reg_dom_sf"/>
</dbReference>
<evidence type="ECO:0000256" key="7">
    <source>
        <dbReference type="ARBA" id="ARBA00022765"/>
    </source>
</evidence>
<dbReference type="GO" id="GO:1990404">
    <property type="term" value="F:NAD+-protein mono-ADP-ribosyltransferase activity"/>
    <property type="evidence" value="ECO:0007669"/>
    <property type="project" value="TreeGrafter"/>
</dbReference>
<evidence type="ECO:0000256" key="15">
    <source>
        <dbReference type="RuleBase" id="RU362114"/>
    </source>
</evidence>
<organism evidence="20 21">
    <name type="scientific">Rhizoclosmatium globosum</name>
    <dbReference type="NCBI Taxonomy" id="329046"/>
    <lineage>
        <taxon>Eukaryota</taxon>
        <taxon>Fungi</taxon>
        <taxon>Fungi incertae sedis</taxon>
        <taxon>Chytridiomycota</taxon>
        <taxon>Chytridiomycota incertae sedis</taxon>
        <taxon>Chytridiomycetes</taxon>
        <taxon>Chytridiales</taxon>
        <taxon>Chytriomycetaceae</taxon>
        <taxon>Rhizoclosmatium</taxon>
    </lineage>
</organism>
<dbReference type="FunFam" id="3.90.228.10:FF:000002">
    <property type="entry name" value="Poly [ADP-ribose] polymerase"/>
    <property type="match status" value="1"/>
</dbReference>
<dbReference type="SUPFAM" id="SSF56399">
    <property type="entry name" value="ADP-ribosylation"/>
    <property type="match status" value="1"/>
</dbReference>
<dbReference type="InterPro" id="IPR036930">
    <property type="entry name" value="WGR_dom_sf"/>
</dbReference>
<reference evidence="20 21" key="1">
    <citation type="submission" date="2016-07" db="EMBL/GenBank/DDBJ databases">
        <title>Pervasive Adenine N6-methylation of Active Genes in Fungi.</title>
        <authorList>
            <consortium name="DOE Joint Genome Institute"/>
            <person name="Mondo S.J."/>
            <person name="Dannebaum R.O."/>
            <person name="Kuo R.C."/>
            <person name="Labutti K."/>
            <person name="Haridas S."/>
            <person name="Kuo A."/>
            <person name="Salamov A."/>
            <person name="Ahrendt S.R."/>
            <person name="Lipzen A."/>
            <person name="Sullivan W."/>
            <person name="Andreopoulos W.B."/>
            <person name="Clum A."/>
            <person name="Lindquist E."/>
            <person name="Daum C."/>
            <person name="Ramamoorthy G.K."/>
            <person name="Gryganskyi A."/>
            <person name="Culley D."/>
            <person name="Magnuson J.K."/>
            <person name="James T.Y."/>
            <person name="O'Malley M.A."/>
            <person name="Stajich J.E."/>
            <person name="Spatafora J.W."/>
            <person name="Visel A."/>
            <person name="Grigoriev I.V."/>
        </authorList>
    </citation>
    <scope>NUCLEOTIDE SEQUENCE [LARGE SCALE GENOMIC DNA]</scope>
    <source>
        <strain evidence="20 21">JEL800</strain>
    </source>
</reference>
<evidence type="ECO:0000256" key="9">
    <source>
        <dbReference type="ARBA" id="ARBA00022833"/>
    </source>
</evidence>
<dbReference type="EMBL" id="MCGO01000071">
    <property type="protein sequence ID" value="ORY32440.1"/>
    <property type="molecule type" value="Genomic_DNA"/>
</dbReference>